<dbReference type="AlphaFoldDB" id="X1MVV6"/>
<dbReference type="EMBL" id="BARV01017336">
    <property type="protein sequence ID" value="GAI22161.1"/>
    <property type="molecule type" value="Genomic_DNA"/>
</dbReference>
<evidence type="ECO:0000313" key="1">
    <source>
        <dbReference type="EMBL" id="GAI22161.1"/>
    </source>
</evidence>
<accession>X1MVV6</accession>
<protein>
    <recommendedName>
        <fullName evidence="2">ParB/Sulfiredoxin domain-containing protein</fullName>
    </recommendedName>
</protein>
<gene>
    <name evidence="1" type="ORF">S06H3_29575</name>
</gene>
<reference evidence="1" key="1">
    <citation type="journal article" date="2014" name="Front. Microbiol.">
        <title>High frequency of phylogenetically diverse reductive dehalogenase-homologous genes in deep subseafloor sedimentary metagenomes.</title>
        <authorList>
            <person name="Kawai M."/>
            <person name="Futagami T."/>
            <person name="Toyoda A."/>
            <person name="Takaki Y."/>
            <person name="Nishi S."/>
            <person name="Hori S."/>
            <person name="Arai W."/>
            <person name="Tsubouchi T."/>
            <person name="Morono Y."/>
            <person name="Uchiyama I."/>
            <person name="Ito T."/>
            <person name="Fujiyama A."/>
            <person name="Inagaki F."/>
            <person name="Takami H."/>
        </authorList>
    </citation>
    <scope>NUCLEOTIDE SEQUENCE</scope>
    <source>
        <strain evidence="1">Expedition CK06-06</strain>
    </source>
</reference>
<name>X1MVV6_9ZZZZ</name>
<comment type="caution">
    <text evidence="1">The sequence shown here is derived from an EMBL/GenBank/DDBJ whole genome shotgun (WGS) entry which is preliminary data.</text>
</comment>
<organism evidence="1">
    <name type="scientific">marine sediment metagenome</name>
    <dbReference type="NCBI Taxonomy" id="412755"/>
    <lineage>
        <taxon>unclassified sequences</taxon>
        <taxon>metagenomes</taxon>
        <taxon>ecological metagenomes</taxon>
    </lineage>
</organism>
<proteinExistence type="predicted"/>
<sequence>MNVKFNYQIEPFEINVDNIGDFVLLEHARKCRTSKVSQLKKLLLGGEHFDAPIVINQNSKKRVIDGQHRILAIKKAIEINPDITVEVLLAKYKDLDEAEERDVFNRWNIGTKQSTDDFIKMHKKNQSSSSSSKIEKSSCDGIVKPISLFGSIKTCM</sequence>
<evidence type="ECO:0008006" key="2">
    <source>
        <dbReference type="Google" id="ProtNLM"/>
    </source>
</evidence>